<comment type="catalytic activity">
    <reaction evidence="6">
        <text>a thymidine in DNA + NAD(+) = an N-(ADP-alpha-D-ribosyl)-thymidine in DNA + nicotinamide + H(+)</text>
        <dbReference type="Rhea" id="RHEA:71651"/>
        <dbReference type="Rhea" id="RHEA-COMP:13556"/>
        <dbReference type="Rhea" id="RHEA-COMP:18051"/>
        <dbReference type="ChEBI" id="CHEBI:15378"/>
        <dbReference type="ChEBI" id="CHEBI:17154"/>
        <dbReference type="ChEBI" id="CHEBI:57540"/>
        <dbReference type="ChEBI" id="CHEBI:137386"/>
        <dbReference type="ChEBI" id="CHEBI:191199"/>
    </reaction>
</comment>
<feature type="active site" evidence="6">
    <location>
        <position position="174"/>
    </location>
</feature>
<protein>
    <submittedName>
        <fullName evidence="8">DUF4433 domain-containing protein</fullName>
    </submittedName>
</protein>
<evidence type="ECO:0000256" key="3">
    <source>
        <dbReference type="ARBA" id="ARBA00022679"/>
    </source>
</evidence>
<accession>A0A895YG76</accession>
<keyword evidence="4 6" id="KW-0548">Nucleotidyltransferase</keyword>
<evidence type="ECO:0000256" key="5">
    <source>
        <dbReference type="ARBA" id="ARBA00023125"/>
    </source>
</evidence>
<keyword evidence="2 6" id="KW-0328">Glycosyltransferase</keyword>
<organism evidence="8 9">
    <name type="scientific">Natronosporangium hydrolyticum</name>
    <dbReference type="NCBI Taxonomy" id="2811111"/>
    <lineage>
        <taxon>Bacteria</taxon>
        <taxon>Bacillati</taxon>
        <taxon>Actinomycetota</taxon>
        <taxon>Actinomycetes</taxon>
        <taxon>Micromonosporales</taxon>
        <taxon>Micromonosporaceae</taxon>
        <taxon>Natronosporangium</taxon>
    </lineage>
</organism>
<dbReference type="AlphaFoldDB" id="A0A895YG76"/>
<dbReference type="GO" id="GO:0016779">
    <property type="term" value="F:nucleotidyltransferase activity"/>
    <property type="evidence" value="ECO:0007669"/>
    <property type="project" value="UniProtKB-UniRule"/>
</dbReference>
<keyword evidence="1 6" id="KW-1277">Toxin-antitoxin system</keyword>
<dbReference type="KEGG" id="nhy:JQS43_23905"/>
<dbReference type="Proteomes" id="UP000662857">
    <property type="component" value="Chromosome"/>
</dbReference>
<comment type="caution">
    <text evidence="6">Lacks conserved residue(s) required for the propagation of feature annotation.</text>
</comment>
<evidence type="ECO:0000256" key="6">
    <source>
        <dbReference type="PROSITE-ProRule" id="PRU01362"/>
    </source>
</evidence>
<comment type="similarity">
    <text evidence="6">Belongs to the DarT ADP-ribosyltransferase family.</text>
</comment>
<dbReference type="GO" id="GO:0016757">
    <property type="term" value="F:glycosyltransferase activity"/>
    <property type="evidence" value="ECO:0007669"/>
    <property type="project" value="UniProtKB-UniRule"/>
</dbReference>
<evidence type="ECO:0000256" key="2">
    <source>
        <dbReference type="ARBA" id="ARBA00022676"/>
    </source>
</evidence>
<name>A0A895YG76_9ACTN</name>
<feature type="binding site" evidence="6">
    <location>
        <begin position="16"/>
        <end position="18"/>
    </location>
    <ligand>
        <name>NAD(+)</name>
        <dbReference type="ChEBI" id="CHEBI:57540"/>
    </ligand>
</feature>
<keyword evidence="9" id="KW-1185">Reference proteome</keyword>
<feature type="active site" description="Proton acceptor" evidence="6">
    <location>
        <position position="56"/>
    </location>
</feature>
<dbReference type="InterPro" id="IPR029494">
    <property type="entry name" value="DarT"/>
</dbReference>
<evidence type="ECO:0000313" key="8">
    <source>
        <dbReference type="EMBL" id="QSB14489.1"/>
    </source>
</evidence>
<keyword evidence="3 6" id="KW-0808">Transferase</keyword>
<evidence type="ECO:0000313" key="9">
    <source>
        <dbReference type="Proteomes" id="UP000662857"/>
    </source>
</evidence>
<proteinExistence type="inferred from homology"/>
<feature type="binding site" evidence="6">
    <location>
        <position position="56"/>
    </location>
    <ligand>
        <name>NAD(+)</name>
        <dbReference type="ChEBI" id="CHEBI:57540"/>
    </ligand>
</feature>
<evidence type="ECO:0000256" key="1">
    <source>
        <dbReference type="ARBA" id="ARBA00022649"/>
    </source>
</evidence>
<dbReference type="RefSeq" id="WP_239676626.1">
    <property type="nucleotide sequence ID" value="NZ_CP070499.1"/>
</dbReference>
<dbReference type="Pfam" id="PF14487">
    <property type="entry name" value="DarT"/>
    <property type="match status" value="1"/>
</dbReference>
<sequence>MGSSETTPVRSRRVAHFTHLDNLVAILEADRLVCDSIARGDLLRTEVGDPQIKEARRGRRVPIAPGGRVGDYVPFYFAPRSPMMFRIACDCRGRVTGRYADGDRRLVYLVATIGAVVDAGLDWVGTDGNAASATTAFTSTLHELNGMVDWPLMRAQRWSNTQEDPDRQRRRMAEFMVHREVPLIVFHQVAVFDQTCAPLAQRSLGQHPLAASVVVRPAWY</sequence>
<reference evidence="8" key="1">
    <citation type="submission" date="2021-02" db="EMBL/GenBank/DDBJ databases">
        <title>Natrosporangium hydrolyticum gen. nov., sp. nov, a haloalkaliphilic actinobacterium from a soda solonchak soil.</title>
        <authorList>
            <person name="Sorokin D.Y."/>
            <person name="Khijniak T.V."/>
            <person name="Zakharycheva A.P."/>
            <person name="Boueva O.V."/>
            <person name="Ariskina E.V."/>
            <person name="Hahnke R.L."/>
            <person name="Bunk B."/>
            <person name="Sproer C."/>
            <person name="Schumann P."/>
            <person name="Evtushenko L.I."/>
            <person name="Kublanov I.V."/>
        </authorList>
    </citation>
    <scope>NUCLEOTIDE SEQUENCE</scope>
    <source>
        <strain evidence="8">DSM 106523</strain>
    </source>
</reference>
<evidence type="ECO:0000256" key="4">
    <source>
        <dbReference type="ARBA" id="ARBA00022695"/>
    </source>
</evidence>
<dbReference type="PROSITE" id="PS52018">
    <property type="entry name" value="DART"/>
    <property type="match status" value="1"/>
</dbReference>
<feature type="domain" description="DarT" evidence="7">
    <location>
        <begin position="12"/>
        <end position="220"/>
    </location>
</feature>
<gene>
    <name evidence="8" type="ORF">JQS43_23905</name>
</gene>
<dbReference type="GO" id="GO:0003677">
    <property type="term" value="F:DNA binding"/>
    <property type="evidence" value="ECO:0007669"/>
    <property type="project" value="UniProtKB-UniRule"/>
</dbReference>
<keyword evidence="5 6" id="KW-0238">DNA-binding</keyword>
<dbReference type="EMBL" id="CP070499">
    <property type="protein sequence ID" value="QSB14489.1"/>
    <property type="molecule type" value="Genomic_DNA"/>
</dbReference>
<evidence type="ECO:0000259" key="7">
    <source>
        <dbReference type="PROSITE" id="PS52018"/>
    </source>
</evidence>